<protein>
    <submittedName>
        <fullName evidence="2">Uncharacterized protein</fullName>
    </submittedName>
</protein>
<dbReference type="OrthoDB" id="5101109at2759"/>
<organism evidence="2 3">
    <name type="scientific">Fusarium xylarioides</name>
    <dbReference type="NCBI Taxonomy" id="221167"/>
    <lineage>
        <taxon>Eukaryota</taxon>
        <taxon>Fungi</taxon>
        <taxon>Dikarya</taxon>
        <taxon>Ascomycota</taxon>
        <taxon>Pezizomycotina</taxon>
        <taxon>Sordariomycetes</taxon>
        <taxon>Hypocreomycetidae</taxon>
        <taxon>Hypocreales</taxon>
        <taxon>Nectriaceae</taxon>
        <taxon>Fusarium</taxon>
        <taxon>Fusarium fujikuroi species complex</taxon>
    </lineage>
</organism>
<reference evidence="2" key="2">
    <citation type="submission" date="2020-10" db="EMBL/GenBank/DDBJ databases">
        <authorList>
            <person name="Peck L.D."/>
            <person name="Nowell R.W."/>
            <person name="Flood J."/>
            <person name="Ryan M.J."/>
            <person name="Barraclough T.G."/>
        </authorList>
    </citation>
    <scope>NUCLEOTIDE SEQUENCE</scope>
    <source>
        <strain evidence="2">IMI 127659i</strain>
    </source>
</reference>
<evidence type="ECO:0000313" key="3">
    <source>
        <dbReference type="Proteomes" id="UP000750502"/>
    </source>
</evidence>
<evidence type="ECO:0000313" key="2">
    <source>
        <dbReference type="EMBL" id="KAG5766092.1"/>
    </source>
</evidence>
<dbReference type="Proteomes" id="UP000750502">
    <property type="component" value="Unassembled WGS sequence"/>
</dbReference>
<gene>
    <name evidence="2" type="ORF">H9Q72_005842</name>
</gene>
<dbReference type="AlphaFoldDB" id="A0A9P7IDQ6"/>
<accession>A0A9P7IDQ6</accession>
<keyword evidence="3" id="KW-1185">Reference proteome</keyword>
<feature type="region of interest" description="Disordered" evidence="1">
    <location>
        <begin position="103"/>
        <end position="142"/>
    </location>
</feature>
<comment type="caution">
    <text evidence="2">The sequence shown here is derived from an EMBL/GenBank/DDBJ whole genome shotgun (WGS) entry which is preliminary data.</text>
</comment>
<reference evidence="2" key="1">
    <citation type="journal article" date="2020" name="bioRxiv">
        <title>Historical genomics reveals the evolutionary mechanisms behind multiple outbreaks of the host-specific coffee wilt pathogen Fusarium xylarioides.</title>
        <authorList>
            <person name="Peck D."/>
            <person name="Nowell R.W."/>
            <person name="Flood J."/>
            <person name="Ryan M.J."/>
            <person name="Barraclough T.G."/>
        </authorList>
    </citation>
    <scope>NUCLEOTIDE SEQUENCE</scope>
    <source>
        <strain evidence="2">IMI 127659i</strain>
    </source>
</reference>
<evidence type="ECO:0000256" key="1">
    <source>
        <dbReference type="SAM" id="MobiDB-lite"/>
    </source>
</evidence>
<name>A0A9P7IDQ6_9HYPO</name>
<proteinExistence type="predicted"/>
<sequence length="233" mass="26105">MSDDVITDDFDVEVFLHLLHWSWEDACNGTHEPERPVSPFSQPLRPISEIGVPPTDSTVSRYEWDSSEERRLSLDSQVYSSSEDLGPLDRDEGFSFIRSAAPSPAPCSFSSGRSPQSTNNYDLSPRAQTPNLKRSCSSDNDGTAPKRICRQIRYDLLSVTDAELNSTAEPSESWTVSCDQLLATCCHDHDFRNSSIADRLGDKQPDGCCYDDFIERRKDSATPEANVSWANYH</sequence>
<feature type="region of interest" description="Disordered" evidence="1">
    <location>
        <begin position="30"/>
        <end position="66"/>
    </location>
</feature>
<feature type="compositionally biased region" description="Polar residues" evidence="1">
    <location>
        <begin position="112"/>
        <end position="141"/>
    </location>
</feature>
<dbReference type="EMBL" id="JADFTT010000172">
    <property type="protein sequence ID" value="KAG5766092.1"/>
    <property type="molecule type" value="Genomic_DNA"/>
</dbReference>